<feature type="non-terminal residue" evidence="3">
    <location>
        <position position="1"/>
    </location>
</feature>
<dbReference type="SUPFAM" id="SSF53756">
    <property type="entry name" value="UDP-Glycosyltransferase/glycogen phosphorylase"/>
    <property type="match status" value="1"/>
</dbReference>
<dbReference type="GO" id="GO:0009244">
    <property type="term" value="P:lipopolysaccharide core region biosynthetic process"/>
    <property type="evidence" value="ECO:0007669"/>
    <property type="project" value="TreeGrafter"/>
</dbReference>
<keyword evidence="2" id="KW-0808">Transferase</keyword>
<evidence type="ECO:0000256" key="1">
    <source>
        <dbReference type="ARBA" id="ARBA00022676"/>
    </source>
</evidence>
<dbReference type="InterPro" id="IPR002201">
    <property type="entry name" value="Glyco_trans_9"/>
</dbReference>
<dbReference type="InterPro" id="IPR051199">
    <property type="entry name" value="LPS_LOS_Heptosyltrfase"/>
</dbReference>
<dbReference type="GO" id="GO:0008713">
    <property type="term" value="F:ADP-heptose-lipopolysaccharide heptosyltransferase activity"/>
    <property type="evidence" value="ECO:0007669"/>
    <property type="project" value="TreeGrafter"/>
</dbReference>
<evidence type="ECO:0000256" key="2">
    <source>
        <dbReference type="ARBA" id="ARBA00022679"/>
    </source>
</evidence>
<dbReference type="Pfam" id="PF01075">
    <property type="entry name" value="Glyco_transf_9"/>
    <property type="match status" value="1"/>
</dbReference>
<evidence type="ECO:0000313" key="3">
    <source>
        <dbReference type="EMBL" id="SVE54468.1"/>
    </source>
</evidence>
<organism evidence="3">
    <name type="scientific">marine metagenome</name>
    <dbReference type="NCBI Taxonomy" id="408172"/>
    <lineage>
        <taxon>unclassified sequences</taxon>
        <taxon>metagenomes</taxon>
        <taxon>ecological metagenomes</taxon>
    </lineage>
</organism>
<dbReference type="AlphaFoldDB" id="A0A383EEE8"/>
<accession>A0A383EEE8</accession>
<evidence type="ECO:0008006" key="4">
    <source>
        <dbReference type="Google" id="ProtNLM"/>
    </source>
</evidence>
<protein>
    <recommendedName>
        <fullName evidence="4">Lipopolysaccharide heptosyltransferase I</fullName>
    </recommendedName>
</protein>
<dbReference type="PANTHER" id="PTHR30160">
    <property type="entry name" value="TETRAACYLDISACCHARIDE 4'-KINASE-RELATED"/>
    <property type="match status" value="1"/>
</dbReference>
<dbReference type="Gene3D" id="3.40.50.2000">
    <property type="entry name" value="Glycogen Phosphorylase B"/>
    <property type="match status" value="1"/>
</dbReference>
<dbReference type="CDD" id="cd03789">
    <property type="entry name" value="GT9_LPS_heptosyltransferase"/>
    <property type="match status" value="1"/>
</dbReference>
<gene>
    <name evidence="3" type="ORF">METZ01_LOCUS507322</name>
</gene>
<dbReference type="PANTHER" id="PTHR30160:SF1">
    <property type="entry name" value="LIPOPOLYSACCHARIDE 1,2-N-ACETYLGLUCOSAMINETRANSFERASE-RELATED"/>
    <property type="match status" value="1"/>
</dbReference>
<dbReference type="EMBL" id="UINC01224723">
    <property type="protein sequence ID" value="SVE54468.1"/>
    <property type="molecule type" value="Genomic_DNA"/>
</dbReference>
<keyword evidence="1" id="KW-0328">Glycosyltransferase</keyword>
<proteinExistence type="predicted"/>
<name>A0A383EEE8_9ZZZZ</name>
<dbReference type="GO" id="GO:0005829">
    <property type="term" value="C:cytosol"/>
    <property type="evidence" value="ECO:0007669"/>
    <property type="project" value="TreeGrafter"/>
</dbReference>
<reference evidence="3" key="1">
    <citation type="submission" date="2018-05" db="EMBL/GenBank/DDBJ databases">
        <authorList>
            <person name="Lanie J.A."/>
            <person name="Ng W.-L."/>
            <person name="Kazmierczak K.M."/>
            <person name="Andrzejewski T.M."/>
            <person name="Davidsen T.M."/>
            <person name="Wayne K.J."/>
            <person name="Tettelin H."/>
            <person name="Glass J.I."/>
            <person name="Rusch D."/>
            <person name="Podicherti R."/>
            <person name="Tsui H.-C.T."/>
            <person name="Winkler M.E."/>
        </authorList>
    </citation>
    <scope>NUCLEOTIDE SEQUENCE</scope>
</reference>
<sequence length="205" mass="23101">KIDYAENIIERNLALVAYALKFSIEKENIYHKQPFLYSSQDYSFISISKTKHNIVLIPGASYKSKCYPVEKMAELTTQIDANFLIIWGNEEEKVMSDKIKSLSPKVYVCEKLSIDSLISLITQVDLMIGSDTGPTHMAWALNIPSITLFGPTPGYRNTYTTNINKIIESKSKVNPSKINKNDYSINNINVGDIVKLAQKLLSVTK</sequence>